<evidence type="ECO:0000256" key="7">
    <source>
        <dbReference type="ARBA" id="ARBA00023117"/>
    </source>
</evidence>
<dbReference type="Gene3D" id="1.20.920.10">
    <property type="entry name" value="Bromodomain-like"/>
    <property type="match status" value="1"/>
</dbReference>
<feature type="region of interest" description="Disordered" evidence="11">
    <location>
        <begin position="57"/>
        <end position="76"/>
    </location>
</feature>
<dbReference type="Pfam" id="PF00271">
    <property type="entry name" value="Helicase_C"/>
    <property type="match status" value="1"/>
</dbReference>
<dbReference type="InterPro" id="IPR001487">
    <property type="entry name" value="Bromodomain"/>
</dbReference>
<evidence type="ECO:0000256" key="3">
    <source>
        <dbReference type="ARBA" id="ARBA00022801"/>
    </source>
</evidence>
<evidence type="ECO:0000256" key="5">
    <source>
        <dbReference type="ARBA" id="ARBA00022840"/>
    </source>
</evidence>
<keyword evidence="2" id="KW-0547">Nucleotide-binding</keyword>
<evidence type="ECO:0000256" key="9">
    <source>
        <dbReference type="ARBA" id="ARBA00023242"/>
    </source>
</evidence>
<dbReference type="Pfam" id="PF00176">
    <property type="entry name" value="SNF2-rel_dom"/>
    <property type="match status" value="1"/>
</dbReference>
<dbReference type="PROSITE" id="PS51204">
    <property type="entry name" value="HSA"/>
    <property type="match status" value="1"/>
</dbReference>
<evidence type="ECO:0000259" key="15">
    <source>
        <dbReference type="PROSITE" id="PS51204"/>
    </source>
</evidence>
<dbReference type="InterPro" id="IPR000330">
    <property type="entry name" value="SNF2_N"/>
</dbReference>
<keyword evidence="4" id="KW-0347">Helicase</keyword>
<dbReference type="SMART" id="SM00951">
    <property type="entry name" value="QLQ"/>
    <property type="match status" value="1"/>
</dbReference>
<keyword evidence="6" id="KW-0805">Transcription regulation</keyword>
<dbReference type="PROSITE" id="PS00633">
    <property type="entry name" value="BROMODOMAIN_1"/>
    <property type="match status" value="1"/>
</dbReference>
<dbReference type="PRINTS" id="PR00503">
    <property type="entry name" value="BROMODOMAIN"/>
</dbReference>
<feature type="compositionally biased region" description="Acidic residues" evidence="11">
    <location>
        <begin position="1262"/>
        <end position="1273"/>
    </location>
</feature>
<dbReference type="InterPro" id="IPR038718">
    <property type="entry name" value="SNF2-like_sf"/>
</dbReference>
<dbReference type="Pfam" id="PF00439">
    <property type="entry name" value="Bromodomain"/>
    <property type="match status" value="1"/>
</dbReference>
<keyword evidence="5" id="KW-0067">ATP-binding</keyword>
<dbReference type="InterPro" id="IPR014978">
    <property type="entry name" value="Gln-Leu-Gln_QLQ"/>
</dbReference>
<feature type="compositionally biased region" description="Basic and acidic residues" evidence="11">
    <location>
        <begin position="1515"/>
        <end position="1537"/>
    </location>
</feature>
<dbReference type="PROSITE" id="PS51666">
    <property type="entry name" value="QLQ"/>
    <property type="match status" value="1"/>
</dbReference>
<keyword evidence="7 10" id="KW-0103">Bromodomain</keyword>
<dbReference type="Gene3D" id="3.40.50.10810">
    <property type="entry name" value="Tandem AAA-ATPase domain"/>
    <property type="match status" value="1"/>
</dbReference>
<proteinExistence type="predicted"/>
<dbReference type="PROSITE" id="PS51192">
    <property type="entry name" value="HELICASE_ATP_BIND_1"/>
    <property type="match status" value="1"/>
</dbReference>
<evidence type="ECO:0000259" key="12">
    <source>
        <dbReference type="PROSITE" id="PS50014"/>
    </source>
</evidence>
<evidence type="ECO:0000256" key="4">
    <source>
        <dbReference type="ARBA" id="ARBA00022806"/>
    </source>
</evidence>
<feature type="region of interest" description="Disordered" evidence="11">
    <location>
        <begin position="81"/>
        <end position="135"/>
    </location>
</feature>
<feature type="domain" description="HSA" evidence="15">
    <location>
        <begin position="493"/>
        <end position="566"/>
    </location>
</feature>
<evidence type="ECO:0000259" key="14">
    <source>
        <dbReference type="PROSITE" id="PS51194"/>
    </source>
</evidence>
<dbReference type="GO" id="GO:0016787">
    <property type="term" value="F:hydrolase activity"/>
    <property type="evidence" value="ECO:0007669"/>
    <property type="project" value="UniProtKB-KW"/>
</dbReference>
<dbReference type="GO" id="GO:0006338">
    <property type="term" value="P:chromatin remodeling"/>
    <property type="evidence" value="ECO:0007669"/>
    <property type="project" value="UniProtKB-ARBA"/>
</dbReference>
<sequence>MELNFQNRSFSPEEVNSVYQRWQQLEKQYGQNAPAIPEYVQLTQYLRAASRFKQLQQQQQQQQQAQQQAQQAPRLDHQIPQQRLPNSNIGNGNGNGNNNNNNTVLNNQQLQQPPQEQHQQHHHQQQQQQQQQQNTGITSIFSQNESLLLKAQISAFKSLMKNQPIPQDVSQFIINTTNILRSEQQQQQQHAAAQFQQPPIVAPPAQQQQQRSIPPTPVLQEKKMTQAQKRALKQQQQQAQQAQQRSQPPTPMQQHPHQMQQMVPPTPRQQYQPPPPPPIQQPQPQAQQPQQPQLQPPVAQAALAHPHQQQLPLQSMGPVPAVVAPVPPQRQIAERVPEPPVKIHNLSKTFPIVKSIIPIHDPTIQVDAFSVPIPPAAVDYDLFNNRSSRIIIPGVFPEGIDANGAAEMRDLVINLQIDEAMQKLSILKEKDIQASIDYEALSLLPLQRAMRGQLVGFMRYQNSLLTNSHPNFLAKAKSITINDILVTKNLYEQQKKLAAKIEQTKKIEKLNKLTESSLNWITRHTNKKERIARFGKAIASFHASTEREEARRIERNAKQRLQALKANDEEAYIKLLDQTKDTRITHLLRQTNAFLGSLAEAVKAQQRDTAEKLAESGHSVEDLEDEDVNNDNIDYYSVAHRINEVIVKQPSILVGGTLKEYQIKGLQWMVSLFNNHLNGILADEMGLGKTIQTISLLTYLVEVKKISGPFLVIVPLSTLTNWNMEFEKWAPSLKKITFKGAPTYRKLLYPDIKAQNFQVLLTTFEYVIKDKPLLSKIKWVHMIMDEGHRMKNAQSKLSYTLTQYYHSDYRLILTGTPLQNNLPELWALLNFVLPKIFNSVKSFDEWFNTPFANTGGQEKIGLSEEETLLVIRRLHKVLRPFLLRRLKKDVEKDLPNKVEKVVKCKMSALQSKLYQQMLKYNKLFVGDHDKNAVGVKGLNNQLMQLRKICNHPFVFEEVENLINPEHETNSNIWRVSGKFELLDKVLPKLKATGHRVLIFFQMTQVMDIMEDFLRLKDMKYLRLDGGTKADDRQEMLKVFNAPNSEYFTFLLSTRAGGLGLNLQTADTVIIFDSDWNPHQDLQAQDRAHRIGQKNEVRILRLITEDSIEEIILERAHQKLDIDGKVIQAGKFDNKSTAEEQEALLRALIEAEEHKKNGNAEDDEMNDSELNEVLSRSEEELILFKDFDDQRAKTPYGKNRLFSEAELPDVYNQDPELVFNKKDETIYGRGTRERKTTFYDENMSEAQWLKQFEESDSDNNNINDDDEVVDDDEDNEKKTKIKRKRGRQPKSKASTPLEAEEDSTVGRKRKQVDDGFVIDDEEDSEFSNKRAKTASKRAVKTTGRRGRGGGAFGRGVGRAKSITPFNRPPPSVPLTDEERKQLQLYMLKIYNYVHKYEDNGRRLSDIFLQKPSKKFYPDYYKLIKYPIAFDVISKRINKVLYNDLTEFMEDIHVMFTNAKTYNQEGSLIFLDAVKLENLAIEKFKVLTGKDINFEEFDLKYGLKTFNDSNATENIENGEREQDETNKEDLVDEESKSPN</sequence>
<evidence type="ECO:0000259" key="13">
    <source>
        <dbReference type="PROSITE" id="PS51192"/>
    </source>
</evidence>
<evidence type="ECO:0000256" key="10">
    <source>
        <dbReference type="PROSITE-ProRule" id="PRU00035"/>
    </source>
</evidence>
<keyword evidence="8" id="KW-0804">Transcription</keyword>
<feature type="region of interest" description="Disordered" evidence="11">
    <location>
        <begin position="1251"/>
        <end position="1374"/>
    </location>
</feature>
<name>A0A1E4U3A8_PACTA</name>
<feature type="compositionally biased region" description="Basic residues" evidence="11">
    <location>
        <begin position="1328"/>
        <end position="1346"/>
    </location>
</feature>
<dbReference type="Pfam" id="PF14619">
    <property type="entry name" value="SnAC"/>
    <property type="match status" value="1"/>
</dbReference>
<dbReference type="InterPro" id="IPR027417">
    <property type="entry name" value="P-loop_NTPase"/>
</dbReference>
<accession>A0A1E4U3A8</accession>
<dbReference type="OrthoDB" id="5857104at2759"/>
<feature type="domain" description="Helicase C-terminal" evidence="14">
    <location>
        <begin position="981"/>
        <end position="1144"/>
    </location>
</feature>
<feature type="compositionally biased region" description="Basic residues" evidence="11">
    <location>
        <begin position="1278"/>
        <end position="1289"/>
    </location>
</feature>
<evidence type="ECO:0000256" key="2">
    <source>
        <dbReference type="ARBA" id="ARBA00022741"/>
    </source>
</evidence>
<feature type="compositionally biased region" description="Pro residues" evidence="11">
    <location>
        <begin position="264"/>
        <end position="281"/>
    </location>
</feature>
<keyword evidence="18" id="KW-1185">Reference proteome</keyword>
<gene>
    <name evidence="17" type="ORF">PACTADRAFT_48244</name>
</gene>
<evidence type="ECO:0000256" key="8">
    <source>
        <dbReference type="ARBA" id="ARBA00023163"/>
    </source>
</evidence>
<feature type="region of interest" description="Disordered" evidence="11">
    <location>
        <begin position="221"/>
        <end position="310"/>
    </location>
</feature>
<dbReference type="InterPro" id="IPR014012">
    <property type="entry name" value="HSA_dom"/>
</dbReference>
<dbReference type="EMBL" id="KV454011">
    <property type="protein sequence ID" value="ODV98494.1"/>
    <property type="molecule type" value="Genomic_DNA"/>
</dbReference>
<dbReference type="PROSITE" id="PS51194">
    <property type="entry name" value="HELICASE_CTER"/>
    <property type="match status" value="1"/>
</dbReference>
<dbReference type="STRING" id="669874.A0A1E4U3A8"/>
<feature type="compositionally biased region" description="Low complexity" evidence="11">
    <location>
        <begin position="84"/>
        <end position="117"/>
    </location>
</feature>
<dbReference type="InterPro" id="IPR036427">
    <property type="entry name" value="Bromodomain-like_sf"/>
</dbReference>
<evidence type="ECO:0000313" key="17">
    <source>
        <dbReference type="EMBL" id="ODV98494.1"/>
    </source>
</evidence>
<dbReference type="GO" id="GO:0006366">
    <property type="term" value="P:transcription by RNA polymerase II"/>
    <property type="evidence" value="ECO:0007669"/>
    <property type="project" value="UniProtKB-ARBA"/>
</dbReference>
<dbReference type="GO" id="GO:0004386">
    <property type="term" value="F:helicase activity"/>
    <property type="evidence" value="ECO:0007669"/>
    <property type="project" value="UniProtKB-KW"/>
</dbReference>
<evidence type="ECO:0000259" key="16">
    <source>
        <dbReference type="PROSITE" id="PS51666"/>
    </source>
</evidence>
<dbReference type="SUPFAM" id="SSF47370">
    <property type="entry name" value="Bromodomain"/>
    <property type="match status" value="1"/>
</dbReference>
<dbReference type="SMART" id="SM00297">
    <property type="entry name" value="BROMO"/>
    <property type="match status" value="1"/>
</dbReference>
<feature type="region of interest" description="Disordered" evidence="11">
    <location>
        <begin position="1508"/>
        <end position="1537"/>
    </location>
</feature>
<feature type="compositionally biased region" description="Low complexity" evidence="11">
    <location>
        <begin position="57"/>
        <end position="72"/>
    </location>
</feature>
<keyword evidence="9" id="KW-0539">Nucleus</keyword>
<dbReference type="Proteomes" id="UP000094236">
    <property type="component" value="Unassembled WGS sequence"/>
</dbReference>
<dbReference type="SMART" id="SM00490">
    <property type="entry name" value="HELICc"/>
    <property type="match status" value="1"/>
</dbReference>
<dbReference type="CDD" id="cd18793">
    <property type="entry name" value="SF2_C_SNF"/>
    <property type="match status" value="1"/>
</dbReference>
<dbReference type="FunFam" id="3.40.50.10810:FF:000008">
    <property type="entry name" value="Chromatin structure-remodeling complex subunit snf21"/>
    <property type="match status" value="1"/>
</dbReference>
<dbReference type="PROSITE" id="PS50014">
    <property type="entry name" value="BROMODOMAIN_2"/>
    <property type="match status" value="1"/>
</dbReference>
<dbReference type="GO" id="GO:0140008">
    <property type="term" value="F:histone H4 reader activity"/>
    <property type="evidence" value="ECO:0007669"/>
    <property type="project" value="UniProtKB-ARBA"/>
</dbReference>
<dbReference type="SMART" id="SM00487">
    <property type="entry name" value="DEXDc"/>
    <property type="match status" value="1"/>
</dbReference>
<dbReference type="GO" id="GO:0005524">
    <property type="term" value="F:ATP binding"/>
    <property type="evidence" value="ECO:0007669"/>
    <property type="project" value="UniProtKB-KW"/>
</dbReference>
<dbReference type="FunFam" id="3.40.50.300:FF:000843">
    <property type="entry name" value="Chromatin structure-remodeling complex subunit snf21"/>
    <property type="match status" value="1"/>
</dbReference>
<evidence type="ECO:0000256" key="6">
    <source>
        <dbReference type="ARBA" id="ARBA00023015"/>
    </source>
</evidence>
<feature type="compositionally biased region" description="Low complexity" evidence="11">
    <location>
        <begin position="125"/>
        <end position="134"/>
    </location>
</feature>
<dbReference type="InterPro" id="IPR029295">
    <property type="entry name" value="SnAC"/>
</dbReference>
<dbReference type="CDD" id="cd17996">
    <property type="entry name" value="DEXHc_SMARCA2_SMARCA4"/>
    <property type="match status" value="1"/>
</dbReference>
<dbReference type="GO" id="GO:0006355">
    <property type="term" value="P:regulation of DNA-templated transcription"/>
    <property type="evidence" value="ECO:0007669"/>
    <property type="project" value="InterPro"/>
</dbReference>
<organism evidence="17 18">
    <name type="scientific">Pachysolen tannophilus NRRL Y-2460</name>
    <dbReference type="NCBI Taxonomy" id="669874"/>
    <lineage>
        <taxon>Eukaryota</taxon>
        <taxon>Fungi</taxon>
        <taxon>Dikarya</taxon>
        <taxon>Ascomycota</taxon>
        <taxon>Saccharomycotina</taxon>
        <taxon>Pichiomycetes</taxon>
        <taxon>Pachysolenaceae</taxon>
        <taxon>Pachysolen</taxon>
    </lineage>
</organism>
<dbReference type="GO" id="GO:0006302">
    <property type="term" value="P:double-strand break repair"/>
    <property type="evidence" value="ECO:0007669"/>
    <property type="project" value="UniProtKB-ARBA"/>
</dbReference>
<evidence type="ECO:0000313" key="18">
    <source>
        <dbReference type="Proteomes" id="UP000094236"/>
    </source>
</evidence>
<dbReference type="InterPro" id="IPR001650">
    <property type="entry name" value="Helicase_C-like"/>
</dbReference>
<dbReference type="Pfam" id="PF07529">
    <property type="entry name" value="HSA"/>
    <property type="match status" value="1"/>
</dbReference>
<dbReference type="InterPro" id="IPR018359">
    <property type="entry name" value="Bromodomain_CS"/>
</dbReference>
<comment type="subcellular location">
    <subcellularLocation>
        <location evidence="1">Nucleus</location>
    </subcellularLocation>
</comment>
<feature type="compositionally biased region" description="Low complexity" evidence="11">
    <location>
        <begin position="282"/>
        <end position="310"/>
    </location>
</feature>
<reference evidence="18" key="1">
    <citation type="submission" date="2016-05" db="EMBL/GenBank/DDBJ databases">
        <title>Comparative genomics of biotechnologically important yeasts.</title>
        <authorList>
            <consortium name="DOE Joint Genome Institute"/>
            <person name="Riley R."/>
            <person name="Haridas S."/>
            <person name="Wolfe K.H."/>
            <person name="Lopes M.R."/>
            <person name="Hittinger C.T."/>
            <person name="Goker M."/>
            <person name="Salamov A."/>
            <person name="Wisecaver J."/>
            <person name="Long T.M."/>
            <person name="Aerts A.L."/>
            <person name="Barry K."/>
            <person name="Choi C."/>
            <person name="Clum A."/>
            <person name="Coughlan A.Y."/>
            <person name="Deshpande S."/>
            <person name="Douglass A.P."/>
            <person name="Hanson S.J."/>
            <person name="Klenk H.-P."/>
            <person name="Labutti K."/>
            <person name="Lapidus A."/>
            <person name="Lindquist E."/>
            <person name="Lipzen A."/>
            <person name="Meier-Kolthoff J.P."/>
            <person name="Ohm R.A."/>
            <person name="Otillar R.P."/>
            <person name="Pangilinan J."/>
            <person name="Peng Y."/>
            <person name="Rokas A."/>
            <person name="Rosa C.A."/>
            <person name="Scheuner C."/>
            <person name="Sibirny A.A."/>
            <person name="Slot J.C."/>
            <person name="Stielow J.B."/>
            <person name="Sun H."/>
            <person name="Kurtzman C.P."/>
            <person name="Blackwell M."/>
            <person name="Grigoriev I.V."/>
            <person name="Jeffries T.W."/>
        </authorList>
    </citation>
    <scope>NUCLEOTIDE SEQUENCE [LARGE SCALE GENOMIC DNA]</scope>
    <source>
        <strain evidence="18">NRRL Y-2460</strain>
    </source>
</reference>
<evidence type="ECO:0000256" key="1">
    <source>
        <dbReference type="ARBA" id="ARBA00004123"/>
    </source>
</evidence>
<dbReference type="InterPro" id="IPR049730">
    <property type="entry name" value="SNF2/RAD54-like_C"/>
</dbReference>
<feature type="domain" description="QLQ" evidence="16">
    <location>
        <begin position="140"/>
        <end position="175"/>
    </location>
</feature>
<dbReference type="Gene3D" id="3.40.50.300">
    <property type="entry name" value="P-loop containing nucleotide triphosphate hydrolases"/>
    <property type="match status" value="1"/>
</dbReference>
<evidence type="ECO:0000256" key="11">
    <source>
        <dbReference type="SAM" id="MobiDB-lite"/>
    </source>
</evidence>
<feature type="compositionally biased region" description="Acidic residues" evidence="11">
    <location>
        <begin position="1315"/>
        <end position="1324"/>
    </location>
</feature>
<dbReference type="Gene3D" id="1.20.5.170">
    <property type="match status" value="1"/>
</dbReference>
<dbReference type="PANTHER" id="PTHR10799">
    <property type="entry name" value="SNF2/RAD54 HELICASE FAMILY"/>
    <property type="match status" value="1"/>
</dbReference>
<dbReference type="InterPro" id="IPR014001">
    <property type="entry name" value="Helicase_ATP-bd"/>
</dbReference>
<feature type="domain" description="Helicase ATP-binding" evidence="13">
    <location>
        <begin position="670"/>
        <end position="835"/>
    </location>
</feature>
<keyword evidence="3" id="KW-0378">Hydrolase</keyword>
<feature type="domain" description="Bromo" evidence="12">
    <location>
        <begin position="1398"/>
        <end position="1468"/>
    </location>
</feature>
<protein>
    <submittedName>
        <fullName evidence="17">Uncharacterized protein</fullName>
    </submittedName>
</protein>
<dbReference type="GO" id="GO:0042393">
    <property type="term" value="F:histone binding"/>
    <property type="evidence" value="ECO:0007669"/>
    <property type="project" value="InterPro"/>
</dbReference>
<feature type="compositionally biased region" description="Low complexity" evidence="11">
    <location>
        <begin position="226"/>
        <end position="263"/>
    </location>
</feature>
<dbReference type="GO" id="GO:0005634">
    <property type="term" value="C:nucleus"/>
    <property type="evidence" value="ECO:0007669"/>
    <property type="project" value="UniProtKB-SubCell"/>
</dbReference>
<dbReference type="SMART" id="SM01314">
    <property type="entry name" value="SnAC"/>
    <property type="match status" value="1"/>
</dbReference>
<dbReference type="SUPFAM" id="SSF52540">
    <property type="entry name" value="P-loop containing nucleoside triphosphate hydrolases"/>
    <property type="match status" value="2"/>
</dbReference>